<dbReference type="FunFam" id="3.40.50.1220:FF:000006">
    <property type="entry name" value="2-hydroxyacyl-CoA lyase 1"/>
    <property type="match status" value="1"/>
</dbReference>
<keyword evidence="3" id="KW-0479">Metal-binding</keyword>
<sequence length="582" mass="62724">MSLYYQNYKKAADALATGQDVTVDGAFIIARALAEQGIDTVFGIVGFPVIEIAEAMTANGIHYIGMRNEQAASYAAQAYGYLKGVPGCCLTVSGPGVIHALAGLSNAKENAWPIILIGGAQEARQEGMGGFQEYPQVEACRPYCKFSGRPPNLSRIPFFVEKAVRAAVYGRPGASYIDMPADTITDQINASKVEWRPHHPPLPVSLADPSAVAVAAKLLKAASRPLIIVGKGAGWARAEKETKALVESTGIPFLPTPMGKGVVDDTHPQNVIPARSDALKGADVVVLVGARFNWIMHFGTEPRYAKDLKVIQIDIEAEEMSNNVPAAAALLGHLPLVLDQLTTAAKQAGVRHSSDSAWWKQLRAKIEKNVKVSADLMADETLPMSYYRAFKEIKQNMPAKFFFVSEGSNTMDIARTIFDQVHPRTRLDAGTFGTMGVGSGFAIAGALARPDLRTVVVQGDSAFGFSGMEIETVARLKLPIIWIIINNNGIGVGVDGENYQVLAEKRILPSNALLPEVNYEKFAEAVGGKGYICHTPSEITSAMRDALQSDKLAIINVMISPSGSRKAQSFNWLERKAPETKI</sequence>
<dbReference type="CDD" id="cd07035">
    <property type="entry name" value="TPP_PYR_POX_like"/>
    <property type="match status" value="1"/>
</dbReference>
<dbReference type="GO" id="GO:0000287">
    <property type="term" value="F:magnesium ion binding"/>
    <property type="evidence" value="ECO:0007669"/>
    <property type="project" value="InterPro"/>
</dbReference>
<feature type="domain" description="Thiamine pyrophosphate enzyme central" evidence="11">
    <location>
        <begin position="213"/>
        <end position="341"/>
    </location>
</feature>
<dbReference type="InterPro" id="IPR029061">
    <property type="entry name" value="THDP-binding"/>
</dbReference>
<accession>A0A139AZ95</accession>
<evidence type="ECO:0000256" key="1">
    <source>
        <dbReference type="ARBA" id="ARBA00001964"/>
    </source>
</evidence>
<dbReference type="InterPro" id="IPR012000">
    <property type="entry name" value="Thiamin_PyroP_enz_cen_dom"/>
</dbReference>
<dbReference type="InterPro" id="IPR029035">
    <property type="entry name" value="DHS-like_NAD/FAD-binding_dom"/>
</dbReference>
<dbReference type="InterPro" id="IPR000399">
    <property type="entry name" value="TPP-bd_CS"/>
</dbReference>
<protein>
    <recommendedName>
        <fullName evidence="9">2-hydroxyacyl-CoA lyase</fullName>
        <ecNumber evidence="9">4.1.2.63</ecNumber>
    </recommendedName>
</protein>
<dbReference type="Pfam" id="PF02775">
    <property type="entry name" value="TPP_enzyme_C"/>
    <property type="match status" value="1"/>
</dbReference>
<dbReference type="GO" id="GO:0030976">
    <property type="term" value="F:thiamine pyrophosphate binding"/>
    <property type="evidence" value="ECO:0007669"/>
    <property type="project" value="InterPro"/>
</dbReference>
<proteinExistence type="inferred from homology"/>
<evidence type="ECO:0000256" key="6">
    <source>
        <dbReference type="ARBA" id="ARBA00023239"/>
    </source>
</evidence>
<dbReference type="InterPro" id="IPR045025">
    <property type="entry name" value="HACL1-like"/>
</dbReference>
<dbReference type="Gene3D" id="3.40.50.1220">
    <property type="entry name" value="TPP-binding domain"/>
    <property type="match status" value="1"/>
</dbReference>
<dbReference type="Pfam" id="PF00205">
    <property type="entry name" value="TPP_enzyme_M"/>
    <property type="match status" value="1"/>
</dbReference>
<comment type="cofactor">
    <cofactor evidence="1">
        <name>thiamine diphosphate</name>
        <dbReference type="ChEBI" id="CHEBI:58937"/>
    </cofactor>
</comment>
<comment type="catalytic activity">
    <reaction evidence="8">
        <text>an (R)-2-hydroxy-long-chain-fatty acyl-CoA = a long-chain fatty aldehyde + formyl-CoA</text>
        <dbReference type="Rhea" id="RHEA:67444"/>
        <dbReference type="ChEBI" id="CHEBI:17176"/>
        <dbReference type="ChEBI" id="CHEBI:57376"/>
        <dbReference type="ChEBI" id="CHEBI:170012"/>
        <dbReference type="EC" id="4.1.2.63"/>
    </reaction>
    <physiologicalReaction direction="left-to-right" evidence="8">
        <dbReference type="Rhea" id="RHEA:67445"/>
    </physiologicalReaction>
</comment>
<dbReference type="PANTHER" id="PTHR43710">
    <property type="entry name" value="2-HYDROXYACYL-COA LYASE"/>
    <property type="match status" value="1"/>
</dbReference>
<dbReference type="AlphaFoldDB" id="A0A139AZ95"/>
<keyword evidence="6 14" id="KW-0456">Lyase</keyword>
<evidence type="ECO:0000313" key="14">
    <source>
        <dbReference type="EMBL" id="KXS22039.1"/>
    </source>
</evidence>
<dbReference type="GO" id="GO:0005777">
    <property type="term" value="C:peroxisome"/>
    <property type="evidence" value="ECO:0007669"/>
    <property type="project" value="EnsemblFungi"/>
</dbReference>
<keyword evidence="15" id="KW-1185">Reference proteome</keyword>
<dbReference type="PROSITE" id="PS00187">
    <property type="entry name" value="TPP_ENZYMES"/>
    <property type="match status" value="1"/>
</dbReference>
<gene>
    <name evidence="14" type="ORF">M427DRAFT_118063</name>
</gene>
<dbReference type="InterPro" id="IPR012001">
    <property type="entry name" value="Thiamin_PyroP_enz_TPP-bd_dom"/>
</dbReference>
<dbReference type="GO" id="GO:0001561">
    <property type="term" value="P:fatty acid alpha-oxidation"/>
    <property type="evidence" value="ECO:0007669"/>
    <property type="project" value="TreeGrafter"/>
</dbReference>
<dbReference type="PANTHER" id="PTHR43710:SF2">
    <property type="entry name" value="2-HYDROXYACYL-COA LYASE 1"/>
    <property type="match status" value="1"/>
</dbReference>
<dbReference type="Pfam" id="PF02776">
    <property type="entry name" value="TPP_enzyme_N"/>
    <property type="match status" value="1"/>
</dbReference>
<comment type="similarity">
    <text evidence="2 10">Belongs to the TPP enzyme family.</text>
</comment>
<evidence type="ECO:0000259" key="13">
    <source>
        <dbReference type="Pfam" id="PF02776"/>
    </source>
</evidence>
<feature type="domain" description="Thiamine pyrophosphate enzyme TPP-binding" evidence="12">
    <location>
        <begin position="407"/>
        <end position="557"/>
    </location>
</feature>
<dbReference type="CDD" id="cd02004">
    <property type="entry name" value="TPP_BZL_OCoD_HPCL"/>
    <property type="match status" value="1"/>
</dbReference>
<dbReference type="EC" id="4.1.2.63" evidence="9"/>
<evidence type="ECO:0000256" key="2">
    <source>
        <dbReference type="ARBA" id="ARBA00007812"/>
    </source>
</evidence>
<evidence type="ECO:0000256" key="10">
    <source>
        <dbReference type="RuleBase" id="RU362132"/>
    </source>
</evidence>
<evidence type="ECO:0000256" key="9">
    <source>
        <dbReference type="ARBA" id="ARBA00044518"/>
    </source>
</evidence>
<keyword evidence="5 10" id="KW-0786">Thiamine pyrophosphate</keyword>
<name>A0A139AZ95_GONPJ</name>
<keyword evidence="4" id="KW-0460">Magnesium</keyword>
<evidence type="ECO:0000259" key="12">
    <source>
        <dbReference type="Pfam" id="PF02775"/>
    </source>
</evidence>
<evidence type="ECO:0000256" key="4">
    <source>
        <dbReference type="ARBA" id="ARBA00022842"/>
    </source>
</evidence>
<dbReference type="OMA" id="PGPYGCL"/>
<reference evidence="14 15" key="1">
    <citation type="journal article" date="2015" name="Genome Biol. Evol.">
        <title>Phylogenomic analyses indicate that early fungi evolved digesting cell walls of algal ancestors of land plants.</title>
        <authorList>
            <person name="Chang Y."/>
            <person name="Wang S."/>
            <person name="Sekimoto S."/>
            <person name="Aerts A.L."/>
            <person name="Choi C."/>
            <person name="Clum A."/>
            <person name="LaButti K.M."/>
            <person name="Lindquist E.A."/>
            <person name="Yee Ngan C."/>
            <person name="Ohm R.A."/>
            <person name="Salamov A.A."/>
            <person name="Grigoriev I.V."/>
            <person name="Spatafora J.W."/>
            <person name="Berbee M.L."/>
        </authorList>
    </citation>
    <scope>NUCLEOTIDE SEQUENCE [LARGE SCALE GENOMIC DNA]</scope>
    <source>
        <strain evidence="14 15">JEL478</strain>
    </source>
</reference>
<comment type="catalytic activity">
    <reaction evidence="7">
        <text>a 2-hydroxy-3-methyl fatty acyl-CoA = a 2-methyl-branched fatty aldehyde + formyl-CoA</text>
        <dbReference type="Rhea" id="RHEA:25375"/>
        <dbReference type="ChEBI" id="CHEBI:49188"/>
        <dbReference type="ChEBI" id="CHEBI:57376"/>
        <dbReference type="ChEBI" id="CHEBI:58783"/>
        <dbReference type="EC" id="4.1.2.63"/>
    </reaction>
    <physiologicalReaction direction="left-to-right" evidence="7">
        <dbReference type="Rhea" id="RHEA:25376"/>
    </physiologicalReaction>
</comment>
<evidence type="ECO:0000259" key="11">
    <source>
        <dbReference type="Pfam" id="PF00205"/>
    </source>
</evidence>
<dbReference type="GO" id="GO:0106359">
    <property type="term" value="F:2-hydroxyacyl-CoA lyase activity"/>
    <property type="evidence" value="ECO:0007669"/>
    <property type="project" value="UniProtKB-EC"/>
</dbReference>
<evidence type="ECO:0000313" key="15">
    <source>
        <dbReference type="Proteomes" id="UP000070544"/>
    </source>
</evidence>
<dbReference type="Proteomes" id="UP000070544">
    <property type="component" value="Unassembled WGS sequence"/>
</dbReference>
<feature type="domain" description="Thiamine pyrophosphate enzyme N-terminal TPP-binding" evidence="13">
    <location>
        <begin position="25"/>
        <end position="135"/>
    </location>
</feature>
<evidence type="ECO:0000256" key="5">
    <source>
        <dbReference type="ARBA" id="ARBA00023052"/>
    </source>
</evidence>
<evidence type="ECO:0000256" key="8">
    <source>
        <dbReference type="ARBA" id="ARBA00044454"/>
    </source>
</evidence>
<dbReference type="InterPro" id="IPR011766">
    <property type="entry name" value="TPP_enzyme_TPP-bd"/>
</dbReference>
<dbReference type="OrthoDB" id="10006023at2759"/>
<evidence type="ECO:0000256" key="3">
    <source>
        <dbReference type="ARBA" id="ARBA00022723"/>
    </source>
</evidence>
<organism evidence="14 15">
    <name type="scientific">Gonapodya prolifera (strain JEL478)</name>
    <name type="common">Monoblepharis prolifera</name>
    <dbReference type="NCBI Taxonomy" id="1344416"/>
    <lineage>
        <taxon>Eukaryota</taxon>
        <taxon>Fungi</taxon>
        <taxon>Fungi incertae sedis</taxon>
        <taxon>Chytridiomycota</taxon>
        <taxon>Chytridiomycota incertae sedis</taxon>
        <taxon>Monoblepharidomycetes</taxon>
        <taxon>Monoblepharidales</taxon>
        <taxon>Gonapodyaceae</taxon>
        <taxon>Gonapodya</taxon>
    </lineage>
</organism>
<dbReference type="STRING" id="1344416.A0A139AZ95"/>
<dbReference type="EMBL" id="KQ965731">
    <property type="protein sequence ID" value="KXS22039.1"/>
    <property type="molecule type" value="Genomic_DNA"/>
</dbReference>
<dbReference type="SUPFAM" id="SSF52467">
    <property type="entry name" value="DHS-like NAD/FAD-binding domain"/>
    <property type="match status" value="1"/>
</dbReference>
<dbReference type="Gene3D" id="3.40.50.970">
    <property type="match status" value="2"/>
</dbReference>
<dbReference type="SUPFAM" id="SSF52518">
    <property type="entry name" value="Thiamin diphosphate-binding fold (THDP-binding)"/>
    <property type="match status" value="2"/>
</dbReference>
<evidence type="ECO:0000256" key="7">
    <source>
        <dbReference type="ARBA" id="ARBA00044451"/>
    </source>
</evidence>